<accession>A0A2K1P6L9</accession>
<keyword evidence="1" id="KW-1133">Transmembrane helix</keyword>
<evidence type="ECO:0000313" key="2">
    <source>
        <dbReference type="EMBL" id="PNR98422.1"/>
    </source>
</evidence>
<name>A0A2K1P6L9_9BACT</name>
<reference evidence="2 3" key="1">
    <citation type="submission" date="2013-12" db="EMBL/GenBank/DDBJ databases">
        <title>Comparative genomics of Petrotoga isolates.</title>
        <authorList>
            <person name="Nesbo C.L."/>
            <person name="Charchuk R."/>
            <person name="Chow K."/>
        </authorList>
    </citation>
    <scope>NUCLEOTIDE SEQUENCE [LARGE SCALE GENOMIC DNA]</scope>
    <source>
        <strain evidence="2 3">DSM 14811</strain>
    </source>
</reference>
<evidence type="ECO:0000256" key="1">
    <source>
        <dbReference type="SAM" id="Phobius"/>
    </source>
</evidence>
<organism evidence="2 3">
    <name type="scientific">Petrotoga mexicana DSM 14811</name>
    <dbReference type="NCBI Taxonomy" id="1122954"/>
    <lineage>
        <taxon>Bacteria</taxon>
        <taxon>Thermotogati</taxon>
        <taxon>Thermotogota</taxon>
        <taxon>Thermotogae</taxon>
        <taxon>Petrotogales</taxon>
        <taxon>Petrotogaceae</taxon>
        <taxon>Petrotoga</taxon>
    </lineage>
</organism>
<proteinExistence type="predicted"/>
<keyword evidence="3" id="KW-1185">Reference proteome</keyword>
<dbReference type="Proteomes" id="UP000236604">
    <property type="component" value="Unassembled WGS sequence"/>
</dbReference>
<dbReference type="AlphaFoldDB" id="A0A2K1P6L9"/>
<protein>
    <submittedName>
        <fullName evidence="2">Uncharacterized protein</fullName>
    </submittedName>
</protein>
<gene>
    <name evidence="2" type="ORF">X927_09220</name>
</gene>
<evidence type="ECO:0000313" key="3">
    <source>
        <dbReference type="Proteomes" id="UP000236604"/>
    </source>
</evidence>
<dbReference type="EMBL" id="AZRN01000034">
    <property type="protein sequence ID" value="PNR98422.1"/>
    <property type="molecule type" value="Genomic_DNA"/>
</dbReference>
<keyword evidence="1" id="KW-0472">Membrane</keyword>
<comment type="caution">
    <text evidence="2">The sequence shown here is derived from an EMBL/GenBank/DDBJ whole genome shotgun (WGS) entry which is preliminary data.</text>
</comment>
<feature type="transmembrane region" description="Helical" evidence="1">
    <location>
        <begin position="12"/>
        <end position="31"/>
    </location>
</feature>
<keyword evidence="1" id="KW-0812">Transmembrane</keyword>
<sequence>MQSKVKKSFDKFFGSFVFKLLSIYEAYLIIYSRPPPLKDSFFLMHIVPRGFFVF</sequence>